<evidence type="ECO:0000313" key="3">
    <source>
        <dbReference type="Proteomes" id="UP000177907"/>
    </source>
</evidence>
<accession>A0A1F6NWF6</accession>
<feature type="coiled-coil region" evidence="1">
    <location>
        <begin position="25"/>
        <end position="52"/>
    </location>
</feature>
<dbReference type="AlphaFoldDB" id="A0A1F6NWF6"/>
<dbReference type="EMBL" id="MFQZ01000004">
    <property type="protein sequence ID" value="OGH88276.1"/>
    <property type="molecule type" value="Genomic_DNA"/>
</dbReference>
<comment type="caution">
    <text evidence="2">The sequence shown here is derived from an EMBL/GenBank/DDBJ whole genome shotgun (WGS) entry which is preliminary data.</text>
</comment>
<name>A0A1F6NWF6_9BACT</name>
<dbReference type="STRING" id="1798704.A3J93_02030"/>
<keyword evidence="1" id="KW-0175">Coiled coil</keyword>
<organism evidence="2 3">
    <name type="scientific">Candidatus Magasanikbacteria bacterium RIFOXYC2_FULL_42_28</name>
    <dbReference type="NCBI Taxonomy" id="1798704"/>
    <lineage>
        <taxon>Bacteria</taxon>
        <taxon>Candidatus Magasanikiibacteriota</taxon>
    </lineage>
</organism>
<gene>
    <name evidence="2" type="ORF">A3J93_02030</name>
</gene>
<dbReference type="Proteomes" id="UP000177907">
    <property type="component" value="Unassembled WGS sequence"/>
</dbReference>
<reference evidence="2 3" key="1">
    <citation type="journal article" date="2016" name="Nat. Commun.">
        <title>Thousands of microbial genomes shed light on interconnected biogeochemical processes in an aquifer system.</title>
        <authorList>
            <person name="Anantharaman K."/>
            <person name="Brown C.T."/>
            <person name="Hug L.A."/>
            <person name="Sharon I."/>
            <person name="Castelle C.J."/>
            <person name="Probst A.J."/>
            <person name="Thomas B.C."/>
            <person name="Singh A."/>
            <person name="Wilkins M.J."/>
            <person name="Karaoz U."/>
            <person name="Brodie E.L."/>
            <person name="Williams K.H."/>
            <person name="Hubbard S.S."/>
            <person name="Banfield J.F."/>
        </authorList>
    </citation>
    <scope>NUCLEOTIDE SEQUENCE [LARGE SCALE GENOMIC DNA]</scope>
</reference>
<evidence type="ECO:0000256" key="1">
    <source>
        <dbReference type="SAM" id="Coils"/>
    </source>
</evidence>
<sequence>MTDAEEQILKNEKIDPIVAVANFALAKFLAKLNVAEGETKILEDELRALERDVKMRKIKTIINKE</sequence>
<proteinExistence type="predicted"/>
<evidence type="ECO:0000313" key="2">
    <source>
        <dbReference type="EMBL" id="OGH88276.1"/>
    </source>
</evidence>
<protein>
    <submittedName>
        <fullName evidence="2">Uncharacterized protein</fullName>
    </submittedName>
</protein>